<organism evidence="1 2">
    <name type="scientific">Hoeflea algicola</name>
    <dbReference type="NCBI Taxonomy" id="2983763"/>
    <lineage>
        <taxon>Bacteria</taxon>
        <taxon>Pseudomonadati</taxon>
        <taxon>Pseudomonadota</taxon>
        <taxon>Alphaproteobacteria</taxon>
        <taxon>Hyphomicrobiales</taxon>
        <taxon>Rhizobiaceae</taxon>
        <taxon>Hoeflea</taxon>
    </lineage>
</organism>
<evidence type="ECO:0000313" key="1">
    <source>
        <dbReference type="EMBL" id="MCY0147234.1"/>
    </source>
</evidence>
<keyword evidence="2" id="KW-1185">Reference proteome</keyword>
<protein>
    <submittedName>
        <fullName evidence="1">Uncharacterized protein</fullName>
    </submittedName>
</protein>
<name>A0ABT3Z639_9HYPH</name>
<gene>
    <name evidence="1" type="ORF">OEG84_05780</name>
</gene>
<dbReference type="RefSeq" id="WP_267652837.1">
    <property type="nucleotide sequence ID" value="NZ_JAOVZR010000001.1"/>
</dbReference>
<dbReference type="Proteomes" id="UP001073227">
    <property type="component" value="Unassembled WGS sequence"/>
</dbReference>
<dbReference type="EMBL" id="JAOVZR010000001">
    <property type="protein sequence ID" value="MCY0147234.1"/>
    <property type="molecule type" value="Genomic_DNA"/>
</dbReference>
<evidence type="ECO:0000313" key="2">
    <source>
        <dbReference type="Proteomes" id="UP001073227"/>
    </source>
</evidence>
<sequence length="84" mass="8904">MTTHIPGADAIKWLQTRTQTIFDGKTGDGVTSVTYSTLFARSPQFEPVGRVHHEANTVGICAQALIAPADLAGVLPVRGSNTQI</sequence>
<proteinExistence type="predicted"/>
<comment type="caution">
    <text evidence="1">The sequence shown here is derived from an EMBL/GenBank/DDBJ whole genome shotgun (WGS) entry which is preliminary data.</text>
</comment>
<reference evidence="1" key="1">
    <citation type="submission" date="2022-10" db="EMBL/GenBank/DDBJ databases">
        <title>Hoeflea sp. G2-23, isolated from marine algae.</title>
        <authorList>
            <person name="Kristyanto S."/>
            <person name="Kim J.M."/>
            <person name="Jeon C.O."/>
        </authorList>
    </citation>
    <scope>NUCLEOTIDE SEQUENCE</scope>
    <source>
        <strain evidence="1">G2-23</strain>
    </source>
</reference>
<accession>A0ABT3Z639</accession>